<dbReference type="GO" id="GO:0005737">
    <property type="term" value="C:cytoplasm"/>
    <property type="evidence" value="ECO:0007669"/>
    <property type="project" value="UniProtKB-ARBA"/>
</dbReference>
<dbReference type="Gene3D" id="3.30.530.20">
    <property type="match status" value="1"/>
</dbReference>
<dbReference type="GO" id="GO:0008289">
    <property type="term" value="F:lipid binding"/>
    <property type="evidence" value="ECO:0007669"/>
    <property type="project" value="InterPro"/>
</dbReference>
<dbReference type="SUPFAM" id="SSF55961">
    <property type="entry name" value="Bet v1-like"/>
    <property type="match status" value="1"/>
</dbReference>
<proteinExistence type="predicted"/>
<dbReference type="InterPro" id="IPR002913">
    <property type="entry name" value="START_lipid-bd_dom"/>
</dbReference>
<accession>A0A8S4G5Z9</accession>
<evidence type="ECO:0000313" key="2">
    <source>
        <dbReference type="EMBL" id="CAG9135244.1"/>
    </source>
</evidence>
<gene>
    <name evidence="2" type="ORF">PLXY2_LOCUS13543</name>
</gene>
<evidence type="ECO:0000313" key="3">
    <source>
        <dbReference type="Proteomes" id="UP000653454"/>
    </source>
</evidence>
<name>A0A8S4G5Z9_PLUXY</name>
<protein>
    <submittedName>
        <fullName evidence="2">(diamondback moth) hypothetical protein</fullName>
    </submittedName>
</protein>
<dbReference type="Proteomes" id="UP000653454">
    <property type="component" value="Unassembled WGS sequence"/>
</dbReference>
<dbReference type="InterPro" id="IPR051213">
    <property type="entry name" value="START_lipid_transfer"/>
</dbReference>
<dbReference type="PANTHER" id="PTHR19308:SF14">
    <property type="entry name" value="START DOMAIN-CONTAINING PROTEIN"/>
    <property type="match status" value="1"/>
</dbReference>
<dbReference type="Pfam" id="PF01852">
    <property type="entry name" value="START"/>
    <property type="match status" value="1"/>
</dbReference>
<reference evidence="2" key="1">
    <citation type="submission" date="2020-11" db="EMBL/GenBank/DDBJ databases">
        <authorList>
            <person name="Whiteford S."/>
        </authorList>
    </citation>
    <scope>NUCLEOTIDE SEQUENCE</scope>
</reference>
<dbReference type="InterPro" id="IPR023393">
    <property type="entry name" value="START-like_dom_sf"/>
</dbReference>
<dbReference type="AlphaFoldDB" id="A0A8S4G5Z9"/>
<feature type="domain" description="START" evidence="1">
    <location>
        <begin position="1"/>
        <end position="183"/>
    </location>
</feature>
<dbReference type="EMBL" id="CAJHNJ030000098">
    <property type="protein sequence ID" value="CAG9135244.1"/>
    <property type="molecule type" value="Genomic_DNA"/>
</dbReference>
<sequence>MWQCVHHVHIVGSILPNNGSNLPKAALNFQSSALTFHTAALTFHTATLNFYSSALSFHKAALTFHTATLTFYSSALSFHTAALTSPLPQVVAEFPDVSPEALYDVLHDPEYRTVWDAHMLAAEDAGHINVNNDVGYYAMSCPAPLKNRDFVLQRSWLDTGDEKMILNHSVFHKDYPPRKGFVR</sequence>
<organism evidence="2 3">
    <name type="scientific">Plutella xylostella</name>
    <name type="common">Diamondback moth</name>
    <name type="synonym">Plutella maculipennis</name>
    <dbReference type="NCBI Taxonomy" id="51655"/>
    <lineage>
        <taxon>Eukaryota</taxon>
        <taxon>Metazoa</taxon>
        <taxon>Ecdysozoa</taxon>
        <taxon>Arthropoda</taxon>
        <taxon>Hexapoda</taxon>
        <taxon>Insecta</taxon>
        <taxon>Pterygota</taxon>
        <taxon>Neoptera</taxon>
        <taxon>Endopterygota</taxon>
        <taxon>Lepidoptera</taxon>
        <taxon>Glossata</taxon>
        <taxon>Ditrysia</taxon>
        <taxon>Yponomeutoidea</taxon>
        <taxon>Plutellidae</taxon>
        <taxon>Plutella</taxon>
    </lineage>
</organism>
<dbReference type="PANTHER" id="PTHR19308">
    <property type="entry name" value="PHOSPHATIDYLCHOLINE TRANSFER PROTEIN"/>
    <property type="match status" value="1"/>
</dbReference>
<evidence type="ECO:0000259" key="1">
    <source>
        <dbReference type="PROSITE" id="PS50848"/>
    </source>
</evidence>
<dbReference type="PROSITE" id="PS50848">
    <property type="entry name" value="START"/>
    <property type="match status" value="1"/>
</dbReference>
<comment type="caution">
    <text evidence="2">The sequence shown here is derived from an EMBL/GenBank/DDBJ whole genome shotgun (WGS) entry which is preliminary data.</text>
</comment>
<keyword evidence="3" id="KW-1185">Reference proteome</keyword>